<evidence type="ECO:0000313" key="2">
    <source>
        <dbReference type="Proteomes" id="UP000553632"/>
    </source>
</evidence>
<evidence type="ECO:0000313" key="1">
    <source>
        <dbReference type="EMBL" id="KAF4757087.1"/>
    </source>
</evidence>
<gene>
    <name evidence="1" type="ORF">FOZ63_008543</name>
</gene>
<dbReference type="Proteomes" id="UP000553632">
    <property type="component" value="Unassembled WGS sequence"/>
</dbReference>
<comment type="caution">
    <text evidence="1">The sequence shown here is derived from an EMBL/GenBank/DDBJ whole genome shotgun (WGS) entry which is preliminary data.</text>
</comment>
<reference evidence="1 2" key="1">
    <citation type="submission" date="2020-04" db="EMBL/GenBank/DDBJ databases">
        <title>Perkinsus olseni comparative genomics.</title>
        <authorList>
            <person name="Bogema D.R."/>
        </authorList>
    </citation>
    <scope>NUCLEOTIDE SEQUENCE [LARGE SCALE GENOMIC DNA]</scope>
    <source>
        <strain evidence="1 2">ATCC PRA-207</strain>
    </source>
</reference>
<keyword evidence="2" id="KW-1185">Reference proteome</keyword>
<accession>A0A7J6UIT1</accession>
<protein>
    <submittedName>
        <fullName evidence="1">Uncharacterized protein</fullName>
    </submittedName>
</protein>
<dbReference type="AlphaFoldDB" id="A0A7J6UIT1"/>
<name>A0A7J6UIT1_PEROL</name>
<organism evidence="1 2">
    <name type="scientific">Perkinsus olseni</name>
    <name type="common">Perkinsus atlanticus</name>
    <dbReference type="NCBI Taxonomy" id="32597"/>
    <lineage>
        <taxon>Eukaryota</taxon>
        <taxon>Sar</taxon>
        <taxon>Alveolata</taxon>
        <taxon>Perkinsozoa</taxon>
        <taxon>Perkinsea</taxon>
        <taxon>Perkinsida</taxon>
        <taxon>Perkinsidae</taxon>
        <taxon>Perkinsus</taxon>
    </lineage>
</organism>
<dbReference type="EMBL" id="JABANO010003060">
    <property type="protein sequence ID" value="KAF4757087.1"/>
    <property type="molecule type" value="Genomic_DNA"/>
</dbReference>
<sequence length="77" mass="9076">MIQQLRKSLKDTGRLVLVDFWRDPNKSTREDKTWVIEHLRADKDVFVEEIRSEGFDVVAEPDIEGLIENYVVIFKKA</sequence>
<proteinExistence type="predicted"/>